<feature type="region of interest" description="Disordered" evidence="1">
    <location>
        <begin position="216"/>
        <end position="237"/>
    </location>
</feature>
<proteinExistence type="predicted"/>
<feature type="compositionally biased region" description="Polar residues" evidence="1">
    <location>
        <begin position="132"/>
        <end position="141"/>
    </location>
</feature>
<reference evidence="3" key="2">
    <citation type="submission" date="2018-05" db="EMBL/GenBank/DDBJ databases">
        <title>OpunRS2 (Oryza punctata Reference Sequence Version 2).</title>
        <authorList>
            <person name="Zhang J."/>
            <person name="Kudrna D."/>
            <person name="Lee S."/>
            <person name="Talag J."/>
            <person name="Welchert J."/>
            <person name="Wing R.A."/>
        </authorList>
    </citation>
    <scope>NUCLEOTIDE SEQUENCE [LARGE SCALE GENOMIC DNA]</scope>
</reference>
<feature type="domain" description="DUF7086" evidence="2">
    <location>
        <begin position="183"/>
        <end position="237"/>
    </location>
</feature>
<evidence type="ECO:0000259" key="2">
    <source>
        <dbReference type="Pfam" id="PF23324"/>
    </source>
</evidence>
<dbReference type="Gramene" id="OPUNC05G12960.1">
    <property type="protein sequence ID" value="OPUNC05G12960.1"/>
    <property type="gene ID" value="OPUNC05G12960"/>
</dbReference>
<feature type="compositionally biased region" description="Low complexity" evidence="1">
    <location>
        <begin position="142"/>
        <end position="153"/>
    </location>
</feature>
<dbReference type="HOGENOM" id="CLU_1172301_0_0_1"/>
<evidence type="ECO:0000313" key="4">
    <source>
        <dbReference type="Proteomes" id="UP000026962"/>
    </source>
</evidence>
<dbReference type="STRING" id="4537.A0A0E0L203"/>
<accession>A0A0E0L203</accession>
<dbReference type="PANTHER" id="PTHR34272:SF1">
    <property type="entry name" value="EXPRESSED PROTEIN"/>
    <property type="match status" value="1"/>
</dbReference>
<dbReference type="InterPro" id="IPR055513">
    <property type="entry name" value="DUF7086"/>
</dbReference>
<evidence type="ECO:0000313" key="3">
    <source>
        <dbReference type="EnsemblPlants" id="OPUNC05G12960.1"/>
    </source>
</evidence>
<feature type="region of interest" description="Disordered" evidence="1">
    <location>
        <begin position="110"/>
        <end position="155"/>
    </location>
</feature>
<protein>
    <recommendedName>
        <fullName evidence="2">DUF7086 domain-containing protein</fullName>
    </recommendedName>
</protein>
<dbReference type="EnsemblPlants" id="OPUNC05G12960.1">
    <property type="protein sequence ID" value="OPUNC05G12960.1"/>
    <property type="gene ID" value="OPUNC05G12960"/>
</dbReference>
<dbReference type="Pfam" id="PF23324">
    <property type="entry name" value="DUF7086"/>
    <property type="match status" value="1"/>
</dbReference>
<dbReference type="PANTHER" id="PTHR34272">
    <property type="entry name" value="EXPRESSED PROTEIN"/>
    <property type="match status" value="1"/>
</dbReference>
<dbReference type="Proteomes" id="UP000026962">
    <property type="component" value="Chromosome 5"/>
</dbReference>
<name>A0A0E0L203_ORYPU</name>
<evidence type="ECO:0000256" key="1">
    <source>
        <dbReference type="SAM" id="MobiDB-lite"/>
    </source>
</evidence>
<reference evidence="3" key="1">
    <citation type="submission" date="2015-04" db="UniProtKB">
        <authorList>
            <consortium name="EnsemblPlants"/>
        </authorList>
    </citation>
    <scope>IDENTIFICATION</scope>
</reference>
<sequence>MHQVIAPTRSRSIGCSYCMRDTVFFHSVLWSTAIRWTSLWLLPCSGEESLKERMPTVPMLRHAVRVLAAGVVACTCPRACGCGFIFCGHRDCPILQLHWTFNVTSRSVAPHHHHQRHNNTSTTTSSGRGSCDNATPPTNISNAANNGGNDKNNSPITLSNPLYPWATNRAGQTLLHRRALSLCSARCKCQVIIYKFMAKFQEVANYFIQNHQNMHDHSSKNWMKPNLPDHDNCGQQK</sequence>
<organism evidence="3">
    <name type="scientific">Oryza punctata</name>
    <name type="common">Red rice</name>
    <dbReference type="NCBI Taxonomy" id="4537"/>
    <lineage>
        <taxon>Eukaryota</taxon>
        <taxon>Viridiplantae</taxon>
        <taxon>Streptophyta</taxon>
        <taxon>Embryophyta</taxon>
        <taxon>Tracheophyta</taxon>
        <taxon>Spermatophyta</taxon>
        <taxon>Magnoliopsida</taxon>
        <taxon>Liliopsida</taxon>
        <taxon>Poales</taxon>
        <taxon>Poaceae</taxon>
        <taxon>BOP clade</taxon>
        <taxon>Oryzoideae</taxon>
        <taxon>Oryzeae</taxon>
        <taxon>Oryzinae</taxon>
        <taxon>Oryza</taxon>
    </lineage>
</organism>
<dbReference type="AlphaFoldDB" id="A0A0E0L203"/>
<keyword evidence="4" id="KW-1185">Reference proteome</keyword>
<feature type="compositionally biased region" description="Low complexity" evidence="1">
    <location>
        <begin position="118"/>
        <end position="130"/>
    </location>
</feature>
<feature type="compositionally biased region" description="Basic and acidic residues" evidence="1">
    <location>
        <begin position="227"/>
        <end position="237"/>
    </location>
</feature>